<evidence type="ECO:0000256" key="5">
    <source>
        <dbReference type="ARBA" id="ARBA00022475"/>
    </source>
</evidence>
<gene>
    <name evidence="14" type="primary">uppP</name>
    <name evidence="15" type="ORF">SRAA_1269</name>
</gene>
<keyword evidence="16" id="KW-1185">Reference proteome</keyword>
<evidence type="ECO:0000313" key="15">
    <source>
        <dbReference type="EMBL" id="BAO81123.1"/>
    </source>
</evidence>
<dbReference type="Proteomes" id="UP000067461">
    <property type="component" value="Chromosome"/>
</dbReference>
<feature type="transmembrane region" description="Helical" evidence="14">
    <location>
        <begin position="191"/>
        <end position="209"/>
    </location>
</feature>
<keyword evidence="8 14" id="KW-1133">Transmembrane helix</keyword>
<comment type="subcellular location">
    <subcellularLocation>
        <location evidence="1 14">Cell membrane</location>
        <topology evidence="1 14">Multi-pass membrane protein</topology>
    </subcellularLocation>
</comment>
<dbReference type="KEGG" id="cbaa:SRAA_1269"/>
<dbReference type="OrthoDB" id="9808289at2"/>
<evidence type="ECO:0000256" key="12">
    <source>
        <dbReference type="ARBA" id="ARBA00032932"/>
    </source>
</evidence>
<feature type="transmembrane region" description="Helical" evidence="14">
    <location>
        <begin position="221"/>
        <end position="242"/>
    </location>
</feature>
<dbReference type="PANTHER" id="PTHR30622:SF3">
    <property type="entry name" value="UNDECAPRENYL-DIPHOSPHATASE"/>
    <property type="match status" value="1"/>
</dbReference>
<feature type="transmembrane region" description="Helical" evidence="14">
    <location>
        <begin position="46"/>
        <end position="64"/>
    </location>
</feature>
<keyword evidence="6 14" id="KW-0812">Transmembrane</keyword>
<dbReference type="EMBL" id="AP014568">
    <property type="protein sequence ID" value="BAO81123.1"/>
    <property type="molecule type" value="Genomic_DNA"/>
</dbReference>
<dbReference type="RefSeq" id="WP_045531541.1">
    <property type="nucleotide sequence ID" value="NZ_AP014568.1"/>
</dbReference>
<comment type="miscellaneous">
    <text evidence="14">Bacitracin is thought to be involved in the inhibition of peptidoglycan synthesis by sequestering undecaprenyl diphosphate, thereby reducing the pool of lipid carrier available.</text>
</comment>
<comment type="function">
    <text evidence="14">Catalyzes the dephosphorylation of undecaprenyl diphosphate (UPP). Confers resistance to bacitracin.</text>
</comment>
<dbReference type="HOGENOM" id="CLU_060296_2_0_4"/>
<evidence type="ECO:0000256" key="7">
    <source>
        <dbReference type="ARBA" id="ARBA00022801"/>
    </source>
</evidence>
<evidence type="ECO:0000256" key="11">
    <source>
        <dbReference type="ARBA" id="ARBA00032707"/>
    </source>
</evidence>
<keyword evidence="10 14" id="KW-0046">Antibiotic resistance</keyword>
<keyword evidence="14" id="KW-0961">Cell wall biogenesis/degradation</keyword>
<evidence type="ECO:0000256" key="2">
    <source>
        <dbReference type="ARBA" id="ARBA00010621"/>
    </source>
</evidence>
<feature type="transmembrane region" description="Helical" evidence="14">
    <location>
        <begin position="254"/>
        <end position="272"/>
    </location>
</feature>
<feature type="transmembrane region" description="Helical" evidence="14">
    <location>
        <begin position="84"/>
        <end position="103"/>
    </location>
</feature>
<evidence type="ECO:0000256" key="8">
    <source>
        <dbReference type="ARBA" id="ARBA00022989"/>
    </source>
</evidence>
<sequence>MDIVLLLKAAVMGLVQGITEFLPISSTGHLILTSALLGLYGEKVRLFEVVIQVGALLAIVSVYLERLLATARGLPRGDAVAWRFTSNLVIGCLPAVLLGVLFFDFITGVLFNPLVVASTFISGGLVILWVEARQARQPPQRIQEVDEVGWRDSLTVGLIQCLALVPGVSRSGATIIGAMAFGFSRRSATEFSFFLSIPMLVGAAGYDLFRNSDLLTRADLPFFAVGLIVTWLSAWACVRWLLRYVAQHTFVPFAWYRIAFGLLVLLTAYMGWVDWTR</sequence>
<dbReference type="GO" id="GO:0005886">
    <property type="term" value="C:plasma membrane"/>
    <property type="evidence" value="ECO:0007669"/>
    <property type="project" value="UniProtKB-SubCell"/>
</dbReference>
<accession>A0A060NNL1</accession>
<dbReference type="GO" id="GO:0008360">
    <property type="term" value="P:regulation of cell shape"/>
    <property type="evidence" value="ECO:0007669"/>
    <property type="project" value="UniProtKB-KW"/>
</dbReference>
<name>A0A060NNL1_9BURK</name>
<dbReference type="STRING" id="1458425.SRAA_1269"/>
<dbReference type="GO" id="GO:0050380">
    <property type="term" value="F:undecaprenyl-diphosphatase activity"/>
    <property type="evidence" value="ECO:0007669"/>
    <property type="project" value="UniProtKB-UniRule"/>
</dbReference>
<evidence type="ECO:0000256" key="10">
    <source>
        <dbReference type="ARBA" id="ARBA00023251"/>
    </source>
</evidence>
<dbReference type="NCBIfam" id="NF001390">
    <property type="entry name" value="PRK00281.1-4"/>
    <property type="match status" value="1"/>
</dbReference>
<reference evidence="15 16" key="1">
    <citation type="journal article" date="2014" name="Nat. Commun.">
        <title>Physiological and genomic features of highly alkaliphilic hydrogen-utilizing Betaproteobacteria from a continental serpentinizing site.</title>
        <authorList>
            <person name="Suzuki S."/>
            <person name="Kuenen J.G."/>
            <person name="Schipper K."/>
            <person name="van der Velde S."/>
            <person name="Ishii S."/>
            <person name="Wu A."/>
            <person name="Sorokin D.Y."/>
            <person name="Tenney A."/>
            <person name="Meng X.Y."/>
            <person name="Morrill P.L."/>
            <person name="Kamagata Y."/>
            <person name="Muyzer G."/>
            <person name="Nealson K.H."/>
        </authorList>
    </citation>
    <scope>NUCLEOTIDE SEQUENCE [LARGE SCALE GENOMIC DNA]</scope>
    <source>
        <strain evidence="15 16">A1</strain>
    </source>
</reference>
<dbReference type="AlphaFoldDB" id="A0A060NNL1"/>
<dbReference type="NCBIfam" id="NF001389">
    <property type="entry name" value="PRK00281.1-2"/>
    <property type="match status" value="1"/>
</dbReference>
<proteinExistence type="inferred from homology"/>
<keyword evidence="7 14" id="KW-0378">Hydrolase</keyword>
<protein>
    <recommendedName>
        <fullName evidence="4 14">Undecaprenyl-diphosphatase</fullName>
        <ecNumber evidence="3 14">3.6.1.27</ecNumber>
    </recommendedName>
    <alternativeName>
        <fullName evidence="12 14">Bacitracin resistance protein</fullName>
    </alternativeName>
    <alternativeName>
        <fullName evidence="11 14">Undecaprenyl pyrophosphate phosphatase</fullName>
    </alternativeName>
</protein>
<dbReference type="NCBIfam" id="TIGR00753">
    <property type="entry name" value="undec_PP_bacA"/>
    <property type="match status" value="1"/>
</dbReference>
<evidence type="ECO:0000256" key="6">
    <source>
        <dbReference type="ARBA" id="ARBA00022692"/>
    </source>
</evidence>
<dbReference type="GO" id="GO:0071555">
    <property type="term" value="P:cell wall organization"/>
    <property type="evidence" value="ECO:0007669"/>
    <property type="project" value="UniProtKB-KW"/>
</dbReference>
<evidence type="ECO:0000313" key="16">
    <source>
        <dbReference type="Proteomes" id="UP000067461"/>
    </source>
</evidence>
<dbReference type="PANTHER" id="PTHR30622">
    <property type="entry name" value="UNDECAPRENYL-DIPHOSPHATASE"/>
    <property type="match status" value="1"/>
</dbReference>
<evidence type="ECO:0000256" key="13">
    <source>
        <dbReference type="ARBA" id="ARBA00047594"/>
    </source>
</evidence>
<evidence type="ECO:0000256" key="9">
    <source>
        <dbReference type="ARBA" id="ARBA00023136"/>
    </source>
</evidence>
<feature type="transmembrane region" description="Helical" evidence="14">
    <location>
        <begin position="109"/>
        <end position="130"/>
    </location>
</feature>
<evidence type="ECO:0000256" key="4">
    <source>
        <dbReference type="ARBA" id="ARBA00021581"/>
    </source>
</evidence>
<dbReference type="InterPro" id="IPR003824">
    <property type="entry name" value="UppP"/>
</dbReference>
<dbReference type="HAMAP" id="MF_01006">
    <property type="entry name" value="Undec_diphosphatase"/>
    <property type="match status" value="1"/>
</dbReference>
<keyword evidence="5 14" id="KW-1003">Cell membrane</keyword>
<feature type="transmembrane region" description="Helical" evidence="14">
    <location>
        <begin position="21"/>
        <end position="40"/>
    </location>
</feature>
<organism evidence="15 16">
    <name type="scientific">Serpentinimonas raichei</name>
    <dbReference type="NCBI Taxonomy" id="1458425"/>
    <lineage>
        <taxon>Bacteria</taxon>
        <taxon>Pseudomonadati</taxon>
        <taxon>Pseudomonadota</taxon>
        <taxon>Betaproteobacteria</taxon>
        <taxon>Burkholderiales</taxon>
        <taxon>Comamonadaceae</taxon>
        <taxon>Serpentinimonas</taxon>
    </lineage>
</organism>
<keyword evidence="14" id="KW-0573">Peptidoglycan synthesis</keyword>
<dbReference type="EC" id="3.6.1.27" evidence="3 14"/>
<evidence type="ECO:0000256" key="1">
    <source>
        <dbReference type="ARBA" id="ARBA00004651"/>
    </source>
</evidence>
<evidence type="ECO:0000256" key="3">
    <source>
        <dbReference type="ARBA" id="ARBA00012374"/>
    </source>
</evidence>
<comment type="similarity">
    <text evidence="2 14">Belongs to the UppP family.</text>
</comment>
<keyword evidence="9 14" id="KW-0472">Membrane</keyword>
<dbReference type="GO" id="GO:0009252">
    <property type="term" value="P:peptidoglycan biosynthetic process"/>
    <property type="evidence" value="ECO:0007669"/>
    <property type="project" value="UniProtKB-KW"/>
</dbReference>
<comment type="catalytic activity">
    <reaction evidence="13 14">
        <text>di-trans,octa-cis-undecaprenyl diphosphate + H2O = di-trans,octa-cis-undecaprenyl phosphate + phosphate + H(+)</text>
        <dbReference type="Rhea" id="RHEA:28094"/>
        <dbReference type="ChEBI" id="CHEBI:15377"/>
        <dbReference type="ChEBI" id="CHEBI:15378"/>
        <dbReference type="ChEBI" id="CHEBI:43474"/>
        <dbReference type="ChEBI" id="CHEBI:58405"/>
        <dbReference type="ChEBI" id="CHEBI:60392"/>
        <dbReference type="EC" id="3.6.1.27"/>
    </reaction>
</comment>
<keyword evidence="14" id="KW-0133">Cell shape</keyword>
<evidence type="ECO:0000256" key="14">
    <source>
        <dbReference type="HAMAP-Rule" id="MF_01006"/>
    </source>
</evidence>
<dbReference type="Pfam" id="PF02673">
    <property type="entry name" value="BacA"/>
    <property type="match status" value="1"/>
</dbReference>
<dbReference type="GO" id="GO:0046677">
    <property type="term" value="P:response to antibiotic"/>
    <property type="evidence" value="ECO:0007669"/>
    <property type="project" value="UniProtKB-UniRule"/>
</dbReference>